<keyword evidence="6" id="KW-0067">ATP-binding</keyword>
<evidence type="ECO:0000256" key="2">
    <source>
        <dbReference type="ARBA" id="ARBA00022553"/>
    </source>
</evidence>
<gene>
    <name evidence="9" type="primary">PSK1_1</name>
    <name evidence="9" type="ORF">CU098_009354</name>
</gene>
<proteinExistence type="predicted"/>
<dbReference type="GO" id="GO:0005524">
    <property type="term" value="F:ATP binding"/>
    <property type="evidence" value="ECO:0007669"/>
    <property type="project" value="UniProtKB-KW"/>
</dbReference>
<dbReference type="EMBL" id="PJQM01004117">
    <property type="protein sequence ID" value="RCH85655.1"/>
    <property type="molecule type" value="Genomic_DNA"/>
</dbReference>
<dbReference type="SMART" id="SM00220">
    <property type="entry name" value="S_TKc"/>
    <property type="match status" value="1"/>
</dbReference>
<evidence type="ECO:0000259" key="7">
    <source>
        <dbReference type="PROSITE" id="PS50011"/>
    </source>
</evidence>
<dbReference type="AlphaFoldDB" id="A0A367J6Y0"/>
<evidence type="ECO:0000256" key="6">
    <source>
        <dbReference type="ARBA" id="ARBA00022840"/>
    </source>
</evidence>
<dbReference type="SMART" id="SM00133">
    <property type="entry name" value="S_TK_X"/>
    <property type="match status" value="1"/>
</dbReference>
<dbReference type="InterPro" id="IPR000961">
    <property type="entry name" value="AGC-kinase_C"/>
</dbReference>
<keyword evidence="2" id="KW-0597">Phosphoprotein</keyword>
<dbReference type="STRING" id="4846.A0A367J6Y0"/>
<protein>
    <submittedName>
        <fullName evidence="9">Serine/threonine protein kinase psk1</fullName>
    </submittedName>
</protein>
<dbReference type="PROSITE" id="PS50011">
    <property type="entry name" value="PROTEIN_KINASE_DOM"/>
    <property type="match status" value="1"/>
</dbReference>
<evidence type="ECO:0000256" key="3">
    <source>
        <dbReference type="ARBA" id="ARBA00022679"/>
    </source>
</evidence>
<evidence type="ECO:0000259" key="8">
    <source>
        <dbReference type="PROSITE" id="PS51285"/>
    </source>
</evidence>
<keyword evidence="5 9" id="KW-0418">Kinase</keyword>
<reference evidence="9 10" key="1">
    <citation type="journal article" date="2018" name="G3 (Bethesda)">
        <title>Phylogenetic and Phylogenomic Definition of Rhizopus Species.</title>
        <authorList>
            <person name="Gryganskyi A.P."/>
            <person name="Golan J."/>
            <person name="Dolatabadi S."/>
            <person name="Mondo S."/>
            <person name="Robb S."/>
            <person name="Idnurm A."/>
            <person name="Muszewska A."/>
            <person name="Steczkiewicz K."/>
            <person name="Masonjones S."/>
            <person name="Liao H.L."/>
            <person name="Gajdeczka M.T."/>
            <person name="Anike F."/>
            <person name="Vuek A."/>
            <person name="Anishchenko I.M."/>
            <person name="Voigt K."/>
            <person name="de Hoog G.S."/>
            <person name="Smith M.E."/>
            <person name="Heitman J."/>
            <person name="Vilgalys R."/>
            <person name="Stajich J.E."/>
        </authorList>
    </citation>
    <scope>NUCLEOTIDE SEQUENCE [LARGE SCALE GENOMIC DNA]</scope>
    <source>
        <strain evidence="9 10">LSU 92-RS-03</strain>
    </source>
</reference>
<evidence type="ECO:0000313" key="10">
    <source>
        <dbReference type="Proteomes" id="UP000253551"/>
    </source>
</evidence>
<dbReference type="PROSITE" id="PS51285">
    <property type="entry name" value="AGC_KINASE_CTER"/>
    <property type="match status" value="1"/>
</dbReference>
<dbReference type="SUPFAM" id="SSF56112">
    <property type="entry name" value="Protein kinase-like (PK-like)"/>
    <property type="match status" value="1"/>
</dbReference>
<evidence type="ECO:0000256" key="1">
    <source>
        <dbReference type="ARBA" id="ARBA00022527"/>
    </source>
</evidence>
<sequence length="186" mass="20889">HIVLTDFGLSKVAVDGKTNTICGTAEYMAPEILKGLEYDITVDWWSLGILIYDMLTGSPPFSSSNRKKTMDAILTKKIPMPYYLTQDAKDILSKLLRKNPNARLGAKPKKADAIRKHRFFRTIDWIALENRQLDPPIVPIVTEPEKAENFDPVFTAEALVGSPENHDVQANSHFLNFSYVDASIPL</sequence>
<dbReference type="InterPro" id="IPR011009">
    <property type="entry name" value="Kinase-like_dom_sf"/>
</dbReference>
<feature type="domain" description="Protein kinase" evidence="7">
    <location>
        <begin position="1"/>
        <end position="120"/>
    </location>
</feature>
<dbReference type="InterPro" id="IPR000719">
    <property type="entry name" value="Prot_kinase_dom"/>
</dbReference>
<dbReference type="Gene3D" id="1.10.510.10">
    <property type="entry name" value="Transferase(Phosphotransferase) domain 1"/>
    <property type="match status" value="1"/>
</dbReference>
<dbReference type="PANTHER" id="PTHR24351">
    <property type="entry name" value="RIBOSOMAL PROTEIN S6 KINASE"/>
    <property type="match status" value="1"/>
</dbReference>
<keyword evidence="4" id="KW-0547">Nucleotide-binding</keyword>
<feature type="non-terminal residue" evidence="9">
    <location>
        <position position="1"/>
    </location>
</feature>
<dbReference type="InterPro" id="IPR017892">
    <property type="entry name" value="Pkinase_C"/>
</dbReference>
<dbReference type="Proteomes" id="UP000253551">
    <property type="component" value="Unassembled WGS sequence"/>
</dbReference>
<organism evidence="9 10">
    <name type="scientific">Rhizopus stolonifer</name>
    <name type="common">Rhizopus nigricans</name>
    <dbReference type="NCBI Taxonomy" id="4846"/>
    <lineage>
        <taxon>Eukaryota</taxon>
        <taxon>Fungi</taxon>
        <taxon>Fungi incertae sedis</taxon>
        <taxon>Mucoromycota</taxon>
        <taxon>Mucoromycotina</taxon>
        <taxon>Mucoromycetes</taxon>
        <taxon>Mucorales</taxon>
        <taxon>Mucorineae</taxon>
        <taxon>Rhizopodaceae</taxon>
        <taxon>Rhizopus</taxon>
    </lineage>
</organism>
<dbReference type="Pfam" id="PF00433">
    <property type="entry name" value="Pkinase_C"/>
    <property type="match status" value="1"/>
</dbReference>
<feature type="domain" description="AGC-kinase C-terminal" evidence="8">
    <location>
        <begin position="121"/>
        <end position="186"/>
    </location>
</feature>
<dbReference type="GO" id="GO:0004674">
    <property type="term" value="F:protein serine/threonine kinase activity"/>
    <property type="evidence" value="ECO:0007669"/>
    <property type="project" value="UniProtKB-KW"/>
</dbReference>
<keyword evidence="10" id="KW-1185">Reference proteome</keyword>
<dbReference type="Gene3D" id="3.30.200.20">
    <property type="entry name" value="Phosphorylase Kinase, domain 1"/>
    <property type="match status" value="1"/>
</dbReference>
<dbReference type="Pfam" id="PF00069">
    <property type="entry name" value="Pkinase"/>
    <property type="match status" value="1"/>
</dbReference>
<keyword evidence="1 9" id="KW-0723">Serine/threonine-protein kinase</keyword>
<keyword evidence="3" id="KW-0808">Transferase</keyword>
<evidence type="ECO:0000256" key="5">
    <source>
        <dbReference type="ARBA" id="ARBA00022777"/>
    </source>
</evidence>
<dbReference type="OrthoDB" id="63267at2759"/>
<accession>A0A367J6Y0</accession>
<name>A0A367J6Y0_RHIST</name>
<evidence type="ECO:0000256" key="4">
    <source>
        <dbReference type="ARBA" id="ARBA00022741"/>
    </source>
</evidence>
<comment type="caution">
    <text evidence="9">The sequence shown here is derived from an EMBL/GenBank/DDBJ whole genome shotgun (WGS) entry which is preliminary data.</text>
</comment>
<evidence type="ECO:0000313" key="9">
    <source>
        <dbReference type="EMBL" id="RCH85655.1"/>
    </source>
</evidence>